<reference evidence="2 3" key="1">
    <citation type="submission" date="2024-09" db="EMBL/GenBank/DDBJ databases">
        <title>Chromosome-scale assembly of Riccia sorocarpa.</title>
        <authorList>
            <person name="Paukszto L."/>
        </authorList>
    </citation>
    <scope>NUCLEOTIDE SEQUENCE [LARGE SCALE GENOMIC DNA]</scope>
    <source>
        <strain evidence="2">LP-2024</strain>
        <tissue evidence="2">Aerial parts of the thallus</tissue>
    </source>
</reference>
<dbReference type="InterPro" id="IPR036691">
    <property type="entry name" value="Endo/exonu/phosph_ase_sf"/>
</dbReference>
<evidence type="ECO:0000313" key="2">
    <source>
        <dbReference type="EMBL" id="KAL3696399.1"/>
    </source>
</evidence>
<protein>
    <recommendedName>
        <fullName evidence="1">Endonuclease/exonuclease/phosphatase domain-containing protein</fullName>
    </recommendedName>
</protein>
<evidence type="ECO:0000259" key="1">
    <source>
        <dbReference type="Pfam" id="PF03372"/>
    </source>
</evidence>
<dbReference type="Gene3D" id="3.30.70.1820">
    <property type="entry name" value="L1 transposable element, RRM domain"/>
    <property type="match status" value="1"/>
</dbReference>
<comment type="caution">
    <text evidence="2">The sequence shown here is derived from an EMBL/GenBank/DDBJ whole genome shotgun (WGS) entry which is preliminary data.</text>
</comment>
<accession>A0ABD3I024</accession>
<feature type="domain" description="Endonuclease/exonuclease/phosphatase" evidence="1">
    <location>
        <begin position="340"/>
        <end position="577"/>
    </location>
</feature>
<dbReference type="Proteomes" id="UP001633002">
    <property type="component" value="Unassembled WGS sequence"/>
</dbReference>
<dbReference type="Pfam" id="PF03372">
    <property type="entry name" value="Exo_endo_phos"/>
    <property type="match status" value="1"/>
</dbReference>
<organism evidence="2 3">
    <name type="scientific">Riccia sorocarpa</name>
    <dbReference type="NCBI Taxonomy" id="122646"/>
    <lineage>
        <taxon>Eukaryota</taxon>
        <taxon>Viridiplantae</taxon>
        <taxon>Streptophyta</taxon>
        <taxon>Embryophyta</taxon>
        <taxon>Marchantiophyta</taxon>
        <taxon>Marchantiopsida</taxon>
        <taxon>Marchantiidae</taxon>
        <taxon>Marchantiales</taxon>
        <taxon>Ricciaceae</taxon>
        <taxon>Riccia</taxon>
    </lineage>
</organism>
<dbReference type="AlphaFoldDB" id="A0ABD3I024"/>
<sequence>MEHGGISRVQPKDNAGASDGIPALAKVLLVLETVSEAVMEVKTSVKSLQNEIVVLRGQAQLDQMSIKSELHKVQNLMEGLTSKVLESGKTRLEESSRVRQLQERQETHAQEVQASLQSLSLRWEEQSKLENSDWMPRIQTAESTLHDLLTRQTEIVSHLQDQRTALEGIKLETTGLGDRLQTKVQALEVRMTEMPQVLGKLHTGATGSDLPQIVEAMEEKFKSYADVARSTQKDWLEAQEREREARMSRRKNLRVVGLLEEEAEDTPVRVASFFKEVLKVNSPVVEQATRIGRSDKGARTILVRFRSTEEKAVVLNNRSMLKGHRIWLDEDLTPAQTAAKQKELLKVREANNAGFIAYLRDGCAVSDVLLLAETWETGEQSKVDIIHFTRLTSVWNHKGRGRGHGGIAVWVRQGLRLAVSVEKLDTNKQFIVLRVQGRNRRPPVFVVAVYFAPQGAPVYAKYETASDPFHELSKTVTTLQEAGVVYVLGDFNSRIGNWQTEVHEDTAVWRSGDTEPWTRVSADSGINGFAEYFRQFASVCDLTILNGTSKCADTEHWTFSSHAGASIVDFLLASRSAREGVVNFHFGPFCPESDHRAILFSIGGFQTNSHERRSQPLLSFFLNPALKGVYEREVESRISGSNLGLVPLNLMEAAKTIFPSRQTADKVWCDDACRQARVSALNCDPLHRREEFRSYKNFVRARRRRWLQARQNTLAEELRKKPQIFWKRLRSRTGAAEISSSALQDYIKQLYWFADAEGMPVPTEDGCTFRLEEVERELKRMEVGKSADLSGLSAELLKWGGTSVAKVLTLMLNRPGKLPEDWLQHKVVPLYKAGPQDNPSSYRTIMYVVRVSGLEPTRFSIKLGSNRGASGGALTSLLGRLNGVCPNSSGGRLVPYANA</sequence>
<keyword evidence="3" id="KW-1185">Reference proteome</keyword>
<dbReference type="EMBL" id="JBJQOH010000002">
    <property type="protein sequence ID" value="KAL3696399.1"/>
    <property type="molecule type" value="Genomic_DNA"/>
</dbReference>
<gene>
    <name evidence="2" type="ORF">R1sor_010475</name>
</gene>
<name>A0ABD3I024_9MARC</name>
<dbReference type="SUPFAM" id="SSF56219">
    <property type="entry name" value="DNase I-like"/>
    <property type="match status" value="1"/>
</dbReference>
<dbReference type="Gene3D" id="3.60.10.10">
    <property type="entry name" value="Endonuclease/exonuclease/phosphatase"/>
    <property type="match status" value="1"/>
</dbReference>
<proteinExistence type="predicted"/>
<dbReference type="InterPro" id="IPR005135">
    <property type="entry name" value="Endo/exonuclease/phosphatase"/>
</dbReference>
<evidence type="ECO:0000313" key="3">
    <source>
        <dbReference type="Proteomes" id="UP001633002"/>
    </source>
</evidence>